<evidence type="ECO:0000313" key="6">
    <source>
        <dbReference type="Proteomes" id="UP000688947"/>
    </source>
</evidence>
<keyword evidence="1" id="KW-0040">ANK repeat</keyword>
<dbReference type="InterPro" id="IPR000157">
    <property type="entry name" value="TIR_dom"/>
</dbReference>
<dbReference type="PROSITE" id="PS50088">
    <property type="entry name" value="ANK_REPEAT"/>
    <property type="match status" value="6"/>
</dbReference>
<feature type="repeat" description="ANK" evidence="1">
    <location>
        <begin position="262"/>
        <end position="294"/>
    </location>
</feature>
<dbReference type="AlphaFoldDB" id="A0A8T1TPD9"/>
<dbReference type="GO" id="GO:0007165">
    <property type="term" value="P:signal transduction"/>
    <property type="evidence" value="ECO:0007669"/>
    <property type="project" value="InterPro"/>
</dbReference>
<evidence type="ECO:0000313" key="5">
    <source>
        <dbReference type="EMBL" id="KAG6945924.1"/>
    </source>
</evidence>
<reference evidence="5" key="1">
    <citation type="submission" date="2021-01" db="EMBL/GenBank/DDBJ databases">
        <title>Phytophthora aleatoria, a newly-described species from Pinus radiata is distinct from Phytophthora cactorum isolates based on comparative genomics.</title>
        <authorList>
            <person name="Mcdougal R."/>
            <person name="Panda P."/>
            <person name="Williams N."/>
            <person name="Studholme D.J."/>
        </authorList>
    </citation>
    <scope>NUCLEOTIDE SEQUENCE</scope>
    <source>
        <strain evidence="5">NZFS 3830</strain>
    </source>
</reference>
<dbReference type="Pfam" id="PF13676">
    <property type="entry name" value="TIR_2"/>
    <property type="match status" value="2"/>
</dbReference>
<evidence type="ECO:0000259" key="4">
    <source>
        <dbReference type="PROSITE" id="PS50104"/>
    </source>
</evidence>
<evidence type="ECO:0000256" key="3">
    <source>
        <dbReference type="SAM" id="Phobius"/>
    </source>
</evidence>
<dbReference type="PROSITE" id="PS50104">
    <property type="entry name" value="TIR"/>
    <property type="match status" value="1"/>
</dbReference>
<dbReference type="Pfam" id="PF12796">
    <property type="entry name" value="Ank_2"/>
    <property type="match status" value="1"/>
</dbReference>
<proteinExistence type="predicted"/>
<dbReference type="Proteomes" id="UP000688947">
    <property type="component" value="Unassembled WGS sequence"/>
</dbReference>
<feature type="repeat" description="ANK" evidence="1">
    <location>
        <begin position="470"/>
        <end position="502"/>
    </location>
</feature>
<dbReference type="OrthoDB" id="194358at2759"/>
<feature type="repeat" description="ANK" evidence="1">
    <location>
        <begin position="503"/>
        <end position="535"/>
    </location>
</feature>
<feature type="repeat" description="ANK" evidence="1">
    <location>
        <begin position="1228"/>
        <end position="1260"/>
    </location>
</feature>
<dbReference type="SMART" id="SM00255">
    <property type="entry name" value="TIR"/>
    <property type="match status" value="1"/>
</dbReference>
<dbReference type="InterPro" id="IPR002110">
    <property type="entry name" value="Ankyrin_rpt"/>
</dbReference>
<dbReference type="PROSITE" id="PS50297">
    <property type="entry name" value="ANK_REP_REGION"/>
    <property type="match status" value="5"/>
</dbReference>
<accession>A0A8T1TPD9</accession>
<feature type="non-terminal residue" evidence="5">
    <location>
        <position position="1"/>
    </location>
</feature>
<evidence type="ECO:0000256" key="1">
    <source>
        <dbReference type="PROSITE-ProRule" id="PRU00023"/>
    </source>
</evidence>
<keyword evidence="3" id="KW-0812">Transmembrane</keyword>
<feature type="transmembrane region" description="Helical" evidence="3">
    <location>
        <begin position="141"/>
        <end position="165"/>
    </location>
</feature>
<dbReference type="VEuPathDB" id="FungiDB:PC110_g9342"/>
<feature type="transmembrane region" description="Helical" evidence="3">
    <location>
        <begin position="105"/>
        <end position="129"/>
    </location>
</feature>
<dbReference type="SMART" id="SM00248">
    <property type="entry name" value="ANK"/>
    <property type="match status" value="10"/>
</dbReference>
<gene>
    <name evidence="5" type="ORF">JG687_00017011</name>
</gene>
<dbReference type="PANTHER" id="PTHR24198">
    <property type="entry name" value="ANKYRIN REPEAT AND PROTEIN KINASE DOMAIN-CONTAINING PROTEIN"/>
    <property type="match status" value="1"/>
</dbReference>
<dbReference type="PANTHER" id="PTHR24198:SF165">
    <property type="entry name" value="ANKYRIN REPEAT-CONTAINING PROTEIN-RELATED"/>
    <property type="match status" value="1"/>
</dbReference>
<evidence type="ECO:0000256" key="2">
    <source>
        <dbReference type="SAM" id="MobiDB-lite"/>
    </source>
</evidence>
<keyword evidence="3" id="KW-0472">Membrane</keyword>
<sequence length="1278" mass="141452">MDGAVPLALASGLAAGLLGYSTSRLDTENLGTDNSCNTLVTLSVPIYETLPYVVVLLLPASGFRLFEPFRNSSLSAVQESRGNNVEKLEEGDHAPSFPRTIQRGLLFQLTELLAVYVLLHKVTSVLFIPGSLSVATSCSSFVPQVLALGAMAGYVGLFVVLYYFARYRNHIMMQIGAFQESDHARNFKRYAAVDPSDKLGSTNTSKKAMTVVRTRLFHATSRGDLDEMREVLEYAKRAGLPNGFPRKYYAAPKIRLKFFAKSCRNPVHVAAYHGNIRALELLEENGFDLAALDKFGRVRFSTGSLFWYFFRFVVKRPSNSDDDKSVSIFHSTLVTPLHCAVATGQLETVRWLLERGVAPGQLAQASFRSRRVPPLFLAEHADIARELLLHGADPLVIPDPGFMNTMTPLQLAYVRGNSAVAQELEEWGSDVALTPFHLAASRNDVAAVRTFLSRKTDVDCLGEMGYVGLNQRTPLHWAAISGATEAVDSLLQGGADPNFQDGRGRSPLHWAARLNKLEVVRLLLCAGADPNLVDGASITPLMCAASAPNTSSELFSELTAAGGDINYQLPVTGDTALHVAVREKNEASALAALASGGDIMRTNNEGLRPLDCTASTRLLFELKRAAGQRDVMISYTHSHLAFARKLRQSLEEANVTTWLDLMDPSGIGGGAVWREEIGRGITNASVVLCILTEDYASSEWCLKELALAKQMGTPILAVSTEGAVITENLQVYLYTRQIVPFEPAIVALRRHKSNVEYDYDENSYQSQFRLLLDGVRDEVEKRRHFTKQKNVASADRLDRPAETNTRGTMMLTTQLSSTSESLSPAIPYDPSSPDKPNFVFLSHGDKHQTFVRQLTSQLLGMGINCYSDQSMAGQGFHSRIQIAQETILHCACFVVLVSRQTTSSELVRDQLAFAEDKGRLIFPVVLNDLDPGLDKRYSLARNKLFHFMANGMSFRPSLDNLVDALKPHCKGGKDYRPSSGQDTVEEGGPDPTNMTKVRRRFVFQLCEVLAVCMLLFDFCLVAYFLRVLFTGAIDSCGSISTRVFALGAAFCYAGFFVVIYYFARYREHIKMQLGAFQEADQTGDVRKYVDLRSDQKLNTTAKLLGVVRVRLYYATRRGDLEEMREILEFAKAKGLTDVGFPDKVYAAPKIRWKFFARSRENPVHVAALLGNTRALELLEEYGFSMEELDKVRRVVVSTGGFFWHFVQLIVKRPQGSNEDTAVSVFHTSLVTPLHCAVSTGQFETVRWLLAQGVSPGTLAQASFRSNRVPPLFLAEHAD</sequence>
<feature type="transmembrane region" description="Helical" evidence="3">
    <location>
        <begin position="1001"/>
        <end position="1024"/>
    </location>
</feature>
<name>A0A8T1TPD9_9STRA</name>
<feature type="repeat" description="ANK" evidence="1">
    <location>
        <begin position="1158"/>
        <end position="1190"/>
    </location>
</feature>
<comment type="caution">
    <text evidence="5">The sequence shown here is derived from an EMBL/GenBank/DDBJ whole genome shotgun (WGS) entry which is preliminary data.</text>
</comment>
<feature type="region of interest" description="Disordered" evidence="2">
    <location>
        <begin position="786"/>
        <end position="805"/>
    </location>
</feature>
<dbReference type="VEuPathDB" id="FungiDB:PC110_g9337"/>
<keyword evidence="3" id="KW-1133">Transmembrane helix</keyword>
<protein>
    <recommendedName>
        <fullName evidence="4">TIR domain-containing protein</fullName>
    </recommendedName>
</protein>
<feature type="transmembrane region" description="Helical" evidence="3">
    <location>
        <begin position="1044"/>
        <end position="1063"/>
    </location>
</feature>
<organism evidence="5 6">
    <name type="scientific">Phytophthora cactorum</name>
    <dbReference type="NCBI Taxonomy" id="29920"/>
    <lineage>
        <taxon>Eukaryota</taxon>
        <taxon>Sar</taxon>
        <taxon>Stramenopiles</taxon>
        <taxon>Oomycota</taxon>
        <taxon>Peronosporomycetes</taxon>
        <taxon>Peronosporales</taxon>
        <taxon>Peronosporaceae</taxon>
        <taxon>Phytophthora</taxon>
    </lineage>
</organism>
<feature type="domain" description="TIR" evidence="4">
    <location>
        <begin position="627"/>
        <end position="776"/>
    </location>
</feature>
<dbReference type="Pfam" id="PF00023">
    <property type="entry name" value="Ank"/>
    <property type="match status" value="2"/>
</dbReference>
<dbReference type="EMBL" id="JAENGZ010001855">
    <property type="protein sequence ID" value="KAG6945924.1"/>
    <property type="molecule type" value="Genomic_DNA"/>
</dbReference>
<feature type="repeat" description="ANK" evidence="1">
    <location>
        <begin position="332"/>
        <end position="357"/>
    </location>
</feature>